<reference evidence="1 2" key="1">
    <citation type="journal article" date="2015" name="Nature">
        <title>rRNA introns, odd ribosomes, and small enigmatic genomes across a large radiation of phyla.</title>
        <authorList>
            <person name="Brown C.T."/>
            <person name="Hug L.A."/>
            <person name="Thomas B.C."/>
            <person name="Sharon I."/>
            <person name="Castelle C.J."/>
            <person name="Singh A."/>
            <person name="Wilkins M.J."/>
            <person name="Williams K.H."/>
            <person name="Banfield J.F."/>
        </authorList>
    </citation>
    <scope>NUCLEOTIDE SEQUENCE [LARGE SCALE GENOMIC DNA]</scope>
</reference>
<accession>A0A0G0SBB8</accession>
<evidence type="ECO:0000313" key="2">
    <source>
        <dbReference type="Proteomes" id="UP000034137"/>
    </source>
</evidence>
<comment type="caution">
    <text evidence="1">The sequence shown here is derived from an EMBL/GenBank/DDBJ whole genome shotgun (WGS) entry which is preliminary data.</text>
</comment>
<gene>
    <name evidence="1" type="ORF">UT64_C0044G0012</name>
</gene>
<proteinExistence type="predicted"/>
<evidence type="ECO:0000313" key="1">
    <source>
        <dbReference type="EMBL" id="KKR32035.1"/>
    </source>
</evidence>
<dbReference type="AlphaFoldDB" id="A0A0G0SBB8"/>
<dbReference type="EMBL" id="LBXO01000044">
    <property type="protein sequence ID" value="KKR32035.1"/>
    <property type="molecule type" value="Genomic_DNA"/>
</dbReference>
<dbReference type="Proteomes" id="UP000034137">
    <property type="component" value="Unassembled WGS sequence"/>
</dbReference>
<sequence>MKYDFITIGGATEDMMIFTDEGILFDNKKDILRQKLLAFEYGAKIIADKLCAIPS</sequence>
<protein>
    <submittedName>
        <fullName evidence="1">Uncharacterized protein</fullName>
    </submittedName>
</protein>
<organism evidence="1 2">
    <name type="scientific">Candidatus Falkowbacteria bacterium GW2011_GWF2_39_8</name>
    <dbReference type="NCBI Taxonomy" id="1618642"/>
    <lineage>
        <taxon>Bacteria</taxon>
        <taxon>Candidatus Falkowiibacteriota</taxon>
    </lineage>
</organism>
<name>A0A0G0SBB8_9BACT</name>